<organism evidence="1 2">
    <name type="scientific">Avena sativa</name>
    <name type="common">Oat</name>
    <dbReference type="NCBI Taxonomy" id="4498"/>
    <lineage>
        <taxon>Eukaryota</taxon>
        <taxon>Viridiplantae</taxon>
        <taxon>Streptophyta</taxon>
        <taxon>Embryophyta</taxon>
        <taxon>Tracheophyta</taxon>
        <taxon>Spermatophyta</taxon>
        <taxon>Magnoliopsida</taxon>
        <taxon>Liliopsida</taxon>
        <taxon>Poales</taxon>
        <taxon>Poaceae</taxon>
        <taxon>BOP clade</taxon>
        <taxon>Pooideae</taxon>
        <taxon>Poodae</taxon>
        <taxon>Poeae</taxon>
        <taxon>Poeae Chloroplast Group 1 (Aveneae type)</taxon>
        <taxon>Aveninae</taxon>
        <taxon>Avena</taxon>
    </lineage>
</organism>
<evidence type="ECO:0000313" key="1">
    <source>
        <dbReference type="EnsemblPlants" id="AVESA.00010b.r2.3AG0434510.1.CDS"/>
    </source>
</evidence>
<evidence type="ECO:0000313" key="2">
    <source>
        <dbReference type="Proteomes" id="UP001732700"/>
    </source>
</evidence>
<dbReference type="EnsemblPlants" id="AVESA.00010b.r2.3AG0434510.1">
    <property type="protein sequence ID" value="AVESA.00010b.r2.3AG0434510.1.CDS"/>
    <property type="gene ID" value="AVESA.00010b.r2.3AG0434510"/>
</dbReference>
<protein>
    <submittedName>
        <fullName evidence="1">Uncharacterized protein</fullName>
    </submittedName>
</protein>
<reference evidence="1" key="1">
    <citation type="submission" date="2021-05" db="EMBL/GenBank/DDBJ databases">
        <authorList>
            <person name="Scholz U."/>
            <person name="Mascher M."/>
            <person name="Fiebig A."/>
        </authorList>
    </citation>
    <scope>NUCLEOTIDE SEQUENCE [LARGE SCALE GENOMIC DNA]</scope>
</reference>
<proteinExistence type="predicted"/>
<keyword evidence="2" id="KW-1185">Reference proteome</keyword>
<sequence>MHKEKGYAPRRDEVFIRTHMSKKGTPLNAETANVIDIHDAIEDHPELLEKSMQQGDILSHVLGKERNGYVRCIGLGPTTGTLGIQGAQNLKSTKLQMVELEAEKAREANELLRDHICEFREDTKAQMDAMMEEMAKLRRMLSKYCWKQQQYAYL</sequence>
<accession>A0ACD5VEG6</accession>
<reference evidence="1" key="2">
    <citation type="submission" date="2025-09" db="UniProtKB">
        <authorList>
            <consortium name="EnsemblPlants"/>
        </authorList>
    </citation>
    <scope>IDENTIFICATION</scope>
</reference>
<name>A0ACD5VEG6_AVESA</name>
<dbReference type="Proteomes" id="UP001732700">
    <property type="component" value="Chromosome 3A"/>
</dbReference>